<organism evidence="1 2">
    <name type="scientific">Eleusine coracana subsp. coracana</name>
    <dbReference type="NCBI Taxonomy" id="191504"/>
    <lineage>
        <taxon>Eukaryota</taxon>
        <taxon>Viridiplantae</taxon>
        <taxon>Streptophyta</taxon>
        <taxon>Embryophyta</taxon>
        <taxon>Tracheophyta</taxon>
        <taxon>Spermatophyta</taxon>
        <taxon>Magnoliopsida</taxon>
        <taxon>Liliopsida</taxon>
        <taxon>Poales</taxon>
        <taxon>Poaceae</taxon>
        <taxon>PACMAD clade</taxon>
        <taxon>Chloridoideae</taxon>
        <taxon>Cynodonteae</taxon>
        <taxon>Eleusininae</taxon>
        <taxon>Eleusine</taxon>
    </lineage>
</organism>
<name>A0AAV5DXR7_ELECO</name>
<protein>
    <submittedName>
        <fullName evidence="1">Uncharacterized protein</fullName>
    </submittedName>
</protein>
<reference evidence="1" key="1">
    <citation type="journal article" date="2018" name="DNA Res.">
        <title>Multiple hybrid de novo genome assembly of finger millet, an orphan allotetraploid crop.</title>
        <authorList>
            <person name="Hatakeyama M."/>
            <person name="Aluri S."/>
            <person name="Balachadran M.T."/>
            <person name="Sivarajan S.R."/>
            <person name="Patrignani A."/>
            <person name="Gruter S."/>
            <person name="Poveda L."/>
            <person name="Shimizu-Inatsugi R."/>
            <person name="Baeten J."/>
            <person name="Francoijs K.J."/>
            <person name="Nataraja K.N."/>
            <person name="Reddy Y.A.N."/>
            <person name="Phadnis S."/>
            <person name="Ravikumar R.L."/>
            <person name="Schlapbach R."/>
            <person name="Sreeman S.M."/>
            <person name="Shimizu K.K."/>
        </authorList>
    </citation>
    <scope>NUCLEOTIDE SEQUENCE</scope>
</reference>
<evidence type="ECO:0000313" key="2">
    <source>
        <dbReference type="Proteomes" id="UP001054889"/>
    </source>
</evidence>
<keyword evidence="2" id="KW-1185">Reference proteome</keyword>
<evidence type="ECO:0000313" key="1">
    <source>
        <dbReference type="EMBL" id="GJN15098.1"/>
    </source>
</evidence>
<proteinExistence type="predicted"/>
<dbReference type="Proteomes" id="UP001054889">
    <property type="component" value="Unassembled WGS sequence"/>
</dbReference>
<gene>
    <name evidence="1" type="primary">gb01988</name>
    <name evidence="1" type="ORF">PR202_gb01988</name>
</gene>
<dbReference type="AlphaFoldDB" id="A0AAV5DXR7"/>
<sequence length="215" mass="23723">MLPLGAIDQLDKYRRSFVWSGTDHASGVAWDKVTQPREQGGLGIRNIVVQNQCLLMKLLYRLYHPAGSAWALWTRTKINLATLEGPLKGPHWTALRALLPAYQSITMSEVGDGTAIDFWDDTWLPGGALSDMFSALHSHADARHFSVRHAMTVGVGNTLVPRLSTLARVEISILEDLLSIIQLISEPDRRLSPFSASSNKLKTSSLYRALSTNGT</sequence>
<reference evidence="1" key="2">
    <citation type="submission" date="2021-12" db="EMBL/GenBank/DDBJ databases">
        <title>Resequencing data analysis of finger millet.</title>
        <authorList>
            <person name="Hatakeyama M."/>
            <person name="Aluri S."/>
            <person name="Balachadran M.T."/>
            <person name="Sivarajan S.R."/>
            <person name="Poveda L."/>
            <person name="Shimizu-Inatsugi R."/>
            <person name="Schlapbach R."/>
            <person name="Sreeman S.M."/>
            <person name="Shimizu K.K."/>
        </authorList>
    </citation>
    <scope>NUCLEOTIDE SEQUENCE</scope>
</reference>
<accession>A0AAV5DXR7</accession>
<dbReference type="EMBL" id="BQKI01000071">
    <property type="protein sequence ID" value="GJN15098.1"/>
    <property type="molecule type" value="Genomic_DNA"/>
</dbReference>
<comment type="caution">
    <text evidence="1">The sequence shown here is derived from an EMBL/GenBank/DDBJ whole genome shotgun (WGS) entry which is preliminary data.</text>
</comment>